<keyword evidence="7" id="KW-0614">Plasmid</keyword>
<dbReference type="InterPro" id="IPR003593">
    <property type="entry name" value="AAA+_ATPase"/>
</dbReference>
<dbReference type="InterPro" id="IPR052156">
    <property type="entry name" value="BCAA_Transport_ATP-bd_LivF"/>
</dbReference>
<dbReference type="InterPro" id="IPR017871">
    <property type="entry name" value="ABC_transporter-like_CS"/>
</dbReference>
<dbReference type="PROSITE" id="PS00211">
    <property type="entry name" value="ABC_TRANSPORTER_1"/>
    <property type="match status" value="1"/>
</dbReference>
<dbReference type="SUPFAM" id="SSF52540">
    <property type="entry name" value="P-loop containing nucleoside triphosphate hydrolases"/>
    <property type="match status" value="2"/>
</dbReference>
<dbReference type="GO" id="GO:0005524">
    <property type="term" value="F:ATP binding"/>
    <property type="evidence" value="ECO:0007669"/>
    <property type="project" value="UniProtKB-KW"/>
</dbReference>
<dbReference type="EC" id="3.6.3.17" evidence="7"/>
<keyword evidence="7" id="KW-0378">Hydrolase</keyword>
<dbReference type="CDD" id="cd03224">
    <property type="entry name" value="ABC_TM1139_LivF_branched"/>
    <property type="match status" value="1"/>
</dbReference>
<sequence>MSAIFEVRNLKRSFGGLAVTNDVSLAMAPGDRVALIGPNGAGKTTFVNLVTGNLTPDSGDVLIGGENVTRIDAIGRVRRGLVRSFQVTRLFQEMTPAEHVALAVLQRDGRAGRMFGHFLAMPEVMAEVVELLGKLGLSELMHRRVSEIAYGQQRLLEIAVALALKPKVLLLDEPAAGVPQSDTGRIEQALADLPADLAVLMIEHDMDLVFRFARRVIVLAAGTIIFDGSLPRMRACARPISGAMPMPATLLEVENLSAGYGPTRVLEGISFSVPAGARLAVLGRNGMGKTTLLATLAGQTRRYGGRIRIGETDVTALPSASRALRGLGFVPQARCVFPTLTVEENLFVGLKGRPKSALEEAYEMFPRLYERRKNLGSQLSGGEQQMLSTARSILGRPSVLLLDEPLEGLAPVICEELMKAFAELAKTGDMTILLVEQRIQSALDFADQVIVLERGRIAWSGTPADLTKDHRAVERLLGVGGLH</sequence>
<keyword evidence="5" id="KW-0029">Amino-acid transport</keyword>
<accession>G9AGR9</accession>
<dbReference type="PANTHER" id="PTHR43820">
    <property type="entry name" value="HIGH-AFFINITY BRANCHED-CHAIN AMINO ACID TRANSPORT ATP-BINDING PROTEIN LIVF"/>
    <property type="match status" value="1"/>
</dbReference>
<comment type="similarity">
    <text evidence="1">Belongs to the ABC transporter superfamily.</text>
</comment>
<proteinExistence type="inferred from homology"/>
<dbReference type="HOGENOM" id="CLU_000604_92_4_5"/>
<dbReference type="Pfam" id="PF00005">
    <property type="entry name" value="ABC_tran"/>
    <property type="match status" value="2"/>
</dbReference>
<dbReference type="Proteomes" id="UP000007735">
    <property type="component" value="Plasmid pSfHH103e"/>
</dbReference>
<dbReference type="InterPro" id="IPR027417">
    <property type="entry name" value="P-loop_NTPase"/>
</dbReference>
<dbReference type="GO" id="GO:0015658">
    <property type="term" value="F:branched-chain amino acid transmembrane transporter activity"/>
    <property type="evidence" value="ECO:0007669"/>
    <property type="project" value="TreeGrafter"/>
</dbReference>
<geneLocation type="plasmid" evidence="7 8">
    <name>pSfHH103e</name>
</geneLocation>
<evidence type="ECO:0000259" key="6">
    <source>
        <dbReference type="PROSITE" id="PS50893"/>
    </source>
</evidence>
<dbReference type="CDD" id="cd03219">
    <property type="entry name" value="ABC_Mj1267_LivG_branched"/>
    <property type="match status" value="1"/>
</dbReference>
<dbReference type="AlphaFoldDB" id="G9AGR9"/>
<evidence type="ECO:0000256" key="4">
    <source>
        <dbReference type="ARBA" id="ARBA00022840"/>
    </source>
</evidence>
<dbReference type="SMART" id="SM00382">
    <property type="entry name" value="AAA"/>
    <property type="match status" value="2"/>
</dbReference>
<evidence type="ECO:0000313" key="8">
    <source>
        <dbReference type="Proteomes" id="UP000007735"/>
    </source>
</evidence>
<gene>
    <name evidence="7" type="ordered locus">SFHH103_05789</name>
</gene>
<protein>
    <submittedName>
        <fullName evidence="7">Branched-chain amino acid ABC transporter, ATP-binding protein</fullName>
        <ecNumber evidence="7">3.6.3.17</ecNumber>
    </submittedName>
</protein>
<dbReference type="PANTHER" id="PTHR43820:SF4">
    <property type="entry name" value="HIGH-AFFINITY BRANCHED-CHAIN AMINO ACID TRANSPORT ATP-BINDING PROTEIN LIVF"/>
    <property type="match status" value="1"/>
</dbReference>
<organism evidence="7 8">
    <name type="scientific">Sinorhizobium fredii (strain HH103)</name>
    <dbReference type="NCBI Taxonomy" id="1117943"/>
    <lineage>
        <taxon>Bacteria</taxon>
        <taxon>Pseudomonadati</taxon>
        <taxon>Pseudomonadota</taxon>
        <taxon>Alphaproteobacteria</taxon>
        <taxon>Hyphomicrobiales</taxon>
        <taxon>Rhizobiaceae</taxon>
        <taxon>Sinorhizobium/Ensifer group</taxon>
        <taxon>Sinorhizobium</taxon>
    </lineage>
</organism>
<keyword evidence="3" id="KW-0547">Nucleotide-binding</keyword>
<dbReference type="GO" id="GO:0015807">
    <property type="term" value="P:L-amino acid transport"/>
    <property type="evidence" value="ECO:0007669"/>
    <property type="project" value="TreeGrafter"/>
</dbReference>
<keyword evidence="2" id="KW-0813">Transport</keyword>
<dbReference type="PATRIC" id="fig|380.5.peg.5346"/>
<reference evidence="7 8" key="1">
    <citation type="journal article" date="2012" name="J. Bacteriol.">
        <title>Genome sequence of the soybean symbiont Sinorhizobium fredii HH103.</title>
        <authorList>
            <person name="Weidner S."/>
            <person name="Becker A."/>
            <person name="Bonilla I."/>
            <person name="Jaenicke S."/>
            <person name="Lloret J."/>
            <person name="Margaret I."/>
            <person name="Puhler A."/>
            <person name="Ruiz-Sainz J.E."/>
            <person name="Schneiker-Bekel S."/>
            <person name="Szczepanowski R."/>
            <person name="Vinardell J.M."/>
            <person name="Zehner S."/>
            <person name="Gottfert M."/>
        </authorList>
    </citation>
    <scope>NUCLEOTIDE SEQUENCE [LARGE SCALE GENOMIC DNA]</scope>
    <source>
        <strain evidence="7 8">HH103</strain>
        <plasmid evidence="8">pSfHH103e</plasmid>
    </source>
</reference>
<evidence type="ECO:0000256" key="3">
    <source>
        <dbReference type="ARBA" id="ARBA00022741"/>
    </source>
</evidence>
<feature type="domain" description="ABC transporter" evidence="6">
    <location>
        <begin position="251"/>
        <end position="479"/>
    </location>
</feature>
<dbReference type="InterPro" id="IPR003439">
    <property type="entry name" value="ABC_transporter-like_ATP-bd"/>
</dbReference>
<dbReference type="GO" id="GO:0016887">
    <property type="term" value="F:ATP hydrolysis activity"/>
    <property type="evidence" value="ECO:0007669"/>
    <property type="project" value="InterPro"/>
</dbReference>
<evidence type="ECO:0000313" key="7">
    <source>
        <dbReference type="EMBL" id="CCF00251.1"/>
    </source>
</evidence>
<evidence type="ECO:0000256" key="5">
    <source>
        <dbReference type="ARBA" id="ARBA00022970"/>
    </source>
</evidence>
<evidence type="ECO:0000256" key="2">
    <source>
        <dbReference type="ARBA" id="ARBA00022448"/>
    </source>
</evidence>
<keyword evidence="4 7" id="KW-0067">ATP-binding</keyword>
<feature type="domain" description="ABC transporter" evidence="6">
    <location>
        <begin position="5"/>
        <end position="246"/>
    </location>
</feature>
<dbReference type="KEGG" id="sfh:SFHH103_05789"/>
<evidence type="ECO:0000256" key="1">
    <source>
        <dbReference type="ARBA" id="ARBA00005417"/>
    </source>
</evidence>
<name>G9AGR9_SINF1</name>
<dbReference type="EMBL" id="HE616899">
    <property type="protein sequence ID" value="CCF00251.1"/>
    <property type="molecule type" value="Genomic_DNA"/>
</dbReference>
<dbReference type="Gene3D" id="3.40.50.300">
    <property type="entry name" value="P-loop containing nucleotide triphosphate hydrolases"/>
    <property type="match status" value="2"/>
</dbReference>
<dbReference type="PROSITE" id="PS50893">
    <property type="entry name" value="ABC_TRANSPORTER_2"/>
    <property type="match status" value="2"/>
</dbReference>